<evidence type="ECO:0000256" key="2">
    <source>
        <dbReference type="ARBA" id="ARBA00004251"/>
    </source>
</evidence>
<dbReference type="InterPro" id="IPR028082">
    <property type="entry name" value="Peripla_BP_I"/>
</dbReference>
<evidence type="ECO:0000256" key="12">
    <source>
        <dbReference type="ARBA" id="ARBA00023239"/>
    </source>
</evidence>
<evidence type="ECO:0000259" key="18">
    <source>
        <dbReference type="PROSITE" id="PS50011"/>
    </source>
</evidence>
<evidence type="ECO:0000256" key="17">
    <source>
        <dbReference type="SAM" id="Phobius"/>
    </source>
</evidence>
<accession>A0A8R1E3I4</accession>
<evidence type="ECO:0000256" key="1">
    <source>
        <dbReference type="ARBA" id="ARBA00001436"/>
    </source>
</evidence>
<keyword evidence="21" id="KW-1185">Reference proteome</keyword>
<dbReference type="InterPro" id="IPR001054">
    <property type="entry name" value="A/G_cyclase"/>
</dbReference>
<comment type="subcellular location">
    <subcellularLocation>
        <location evidence="2">Cell membrane</location>
        <topology evidence="2">Single-pass type I membrane protein</topology>
    </subcellularLocation>
</comment>
<dbReference type="Gene3D" id="3.40.50.2300">
    <property type="match status" value="1"/>
</dbReference>
<evidence type="ECO:0000256" key="8">
    <source>
        <dbReference type="ARBA" id="ARBA00022989"/>
    </source>
</evidence>
<dbReference type="SUPFAM" id="SSF53822">
    <property type="entry name" value="Periplasmic binding protein-like I"/>
    <property type="match status" value="1"/>
</dbReference>
<evidence type="ECO:0000256" key="16">
    <source>
        <dbReference type="SAM" id="MobiDB-lite"/>
    </source>
</evidence>
<organism evidence="20 21">
    <name type="scientific">Caenorhabditis japonica</name>
    <dbReference type="NCBI Taxonomy" id="281687"/>
    <lineage>
        <taxon>Eukaryota</taxon>
        <taxon>Metazoa</taxon>
        <taxon>Ecdysozoa</taxon>
        <taxon>Nematoda</taxon>
        <taxon>Chromadorea</taxon>
        <taxon>Rhabditida</taxon>
        <taxon>Rhabditina</taxon>
        <taxon>Rhabditomorpha</taxon>
        <taxon>Rhabditoidea</taxon>
        <taxon>Rhabditidae</taxon>
        <taxon>Peloderinae</taxon>
        <taxon>Caenorhabditis</taxon>
    </lineage>
</organism>
<keyword evidence="10" id="KW-0675">Receptor</keyword>
<dbReference type="Pfam" id="PF00211">
    <property type="entry name" value="Guanylate_cyc"/>
    <property type="match status" value="1"/>
</dbReference>
<keyword evidence="4" id="KW-1003">Cell membrane</keyword>
<dbReference type="PANTHER" id="PTHR11920:SF363">
    <property type="entry name" value="RECEPTOR-TYPE GUANYLATE CYCLASE GCY-17"/>
    <property type="match status" value="1"/>
</dbReference>
<dbReference type="GO" id="GO:0005886">
    <property type="term" value="C:plasma membrane"/>
    <property type="evidence" value="ECO:0007669"/>
    <property type="project" value="UniProtKB-SubCell"/>
</dbReference>
<dbReference type="GO" id="GO:0010038">
    <property type="term" value="P:response to metal ion"/>
    <property type="evidence" value="ECO:0007669"/>
    <property type="project" value="UniProtKB-ARBA"/>
</dbReference>
<dbReference type="Proteomes" id="UP000005237">
    <property type="component" value="Unassembled WGS sequence"/>
</dbReference>
<feature type="domain" description="Guanylate cyclase" evidence="19">
    <location>
        <begin position="637"/>
        <end position="767"/>
    </location>
</feature>
<dbReference type="Pfam" id="PF07714">
    <property type="entry name" value="PK_Tyr_Ser-Thr"/>
    <property type="match status" value="1"/>
</dbReference>
<dbReference type="GO" id="GO:0007635">
    <property type="term" value="P:chemosensory behavior"/>
    <property type="evidence" value="ECO:0007669"/>
    <property type="project" value="UniProtKB-ARBA"/>
</dbReference>
<reference evidence="20" key="2">
    <citation type="submission" date="2022-06" db="UniProtKB">
        <authorList>
            <consortium name="EnsemblMetazoa"/>
        </authorList>
    </citation>
    <scope>IDENTIFICATION</scope>
    <source>
        <strain evidence="20">DF5081</strain>
    </source>
</reference>
<dbReference type="CDD" id="cd07302">
    <property type="entry name" value="CHD"/>
    <property type="match status" value="1"/>
</dbReference>
<evidence type="ECO:0000256" key="9">
    <source>
        <dbReference type="ARBA" id="ARBA00023136"/>
    </source>
</evidence>
<proteinExistence type="inferred from homology"/>
<dbReference type="SUPFAM" id="SSF56112">
    <property type="entry name" value="Protein kinase-like (PK-like)"/>
    <property type="match status" value="1"/>
</dbReference>
<evidence type="ECO:0000256" key="5">
    <source>
        <dbReference type="ARBA" id="ARBA00022692"/>
    </source>
</evidence>
<evidence type="ECO:0000256" key="14">
    <source>
        <dbReference type="RuleBase" id="RU000405"/>
    </source>
</evidence>
<protein>
    <recommendedName>
        <fullName evidence="3 15">Guanylate cyclase</fullName>
        <ecNumber evidence="3 15">4.6.1.2</ecNumber>
    </recommendedName>
</protein>
<dbReference type="AlphaFoldDB" id="A0A8R1E3I4"/>
<evidence type="ECO:0000256" key="10">
    <source>
        <dbReference type="ARBA" id="ARBA00023170"/>
    </source>
</evidence>
<dbReference type="GO" id="GO:0035556">
    <property type="term" value="P:intracellular signal transduction"/>
    <property type="evidence" value="ECO:0007669"/>
    <property type="project" value="InterPro"/>
</dbReference>
<dbReference type="FunFam" id="3.40.50.2300:FF:000547">
    <property type="entry name" value="Guanylate cyclase"/>
    <property type="match status" value="1"/>
</dbReference>
<keyword evidence="6" id="KW-0732">Signal</keyword>
<dbReference type="SMART" id="SM00044">
    <property type="entry name" value="CYCc"/>
    <property type="match status" value="1"/>
</dbReference>
<dbReference type="Gene3D" id="1.10.510.10">
    <property type="entry name" value="Transferase(Phosphotransferase) domain 1"/>
    <property type="match status" value="1"/>
</dbReference>
<dbReference type="PROSITE" id="PS50011">
    <property type="entry name" value="PROTEIN_KINASE_DOM"/>
    <property type="match status" value="1"/>
</dbReference>
<keyword evidence="11" id="KW-0325">Glycoprotein</keyword>
<dbReference type="PROSITE" id="PS00452">
    <property type="entry name" value="GUANYLATE_CYCLASE_1"/>
    <property type="match status" value="1"/>
</dbReference>
<dbReference type="FunFam" id="3.30.70.1230:FF:000023">
    <property type="entry name" value="Guanylate cyclase"/>
    <property type="match status" value="1"/>
</dbReference>
<dbReference type="InterPro" id="IPR029787">
    <property type="entry name" value="Nucleotide_cyclase"/>
</dbReference>
<keyword evidence="9 17" id="KW-0472">Membrane</keyword>
<dbReference type="GO" id="GO:0001653">
    <property type="term" value="F:peptide receptor activity"/>
    <property type="evidence" value="ECO:0007669"/>
    <property type="project" value="TreeGrafter"/>
</dbReference>
<evidence type="ECO:0000256" key="15">
    <source>
        <dbReference type="RuleBase" id="RU003431"/>
    </source>
</evidence>
<evidence type="ECO:0000313" key="21">
    <source>
        <dbReference type="Proteomes" id="UP000005237"/>
    </source>
</evidence>
<feature type="domain" description="Protein kinase" evidence="18">
    <location>
        <begin position="291"/>
        <end position="579"/>
    </location>
</feature>
<dbReference type="SUPFAM" id="SSF55073">
    <property type="entry name" value="Nucleotide cyclase"/>
    <property type="match status" value="1"/>
</dbReference>
<dbReference type="InterPro" id="IPR011645">
    <property type="entry name" value="HNOB_dom_associated"/>
</dbReference>
<evidence type="ECO:0000256" key="4">
    <source>
        <dbReference type="ARBA" id="ARBA00022475"/>
    </source>
</evidence>
<dbReference type="InterPro" id="IPR011009">
    <property type="entry name" value="Kinase-like_dom_sf"/>
</dbReference>
<dbReference type="GO" id="GO:0004672">
    <property type="term" value="F:protein kinase activity"/>
    <property type="evidence" value="ECO:0007669"/>
    <property type="project" value="InterPro"/>
</dbReference>
<evidence type="ECO:0000256" key="6">
    <source>
        <dbReference type="ARBA" id="ARBA00022729"/>
    </source>
</evidence>
<dbReference type="EnsemblMetazoa" id="CJA18747a.1">
    <property type="protein sequence ID" value="CJA18747a.1"/>
    <property type="gene ID" value="WBGene00137951"/>
</dbReference>
<keyword evidence="5 17" id="KW-0812">Transmembrane</keyword>
<feature type="transmembrane region" description="Helical" evidence="17">
    <location>
        <begin position="234"/>
        <end position="260"/>
    </location>
</feature>
<dbReference type="FunFam" id="1.10.510.10:FF:000704">
    <property type="entry name" value="Guanylate cyclase"/>
    <property type="match status" value="1"/>
</dbReference>
<comment type="catalytic activity">
    <reaction evidence="1 15">
        <text>GTP = 3',5'-cyclic GMP + diphosphate</text>
        <dbReference type="Rhea" id="RHEA:13665"/>
        <dbReference type="ChEBI" id="CHEBI:33019"/>
        <dbReference type="ChEBI" id="CHEBI:37565"/>
        <dbReference type="ChEBI" id="CHEBI:57746"/>
        <dbReference type="EC" id="4.6.1.2"/>
    </reaction>
</comment>
<dbReference type="InterPro" id="IPR001245">
    <property type="entry name" value="Ser-Thr/Tyr_kinase_cat_dom"/>
</dbReference>
<dbReference type="PANTHER" id="PTHR11920">
    <property type="entry name" value="GUANYLYL CYCLASE"/>
    <property type="match status" value="1"/>
</dbReference>
<evidence type="ECO:0000256" key="3">
    <source>
        <dbReference type="ARBA" id="ARBA00012202"/>
    </source>
</evidence>
<sequence length="851" mass="95722">MMEGANTSEFVFMLAETNSRGFITSEAGGKFHYLWQGIVTDLDYGNFTDEMSRQSMANVMFLVDNGGMTEEVTPEYLDFSQNVINKMKEAPFNCVADCAGEQYSVAATYAGQLADAFYAYAVALNRTIDDNSMASYRNGSLIVSNMGMKFDGSGGGQVSVDPNSARLSIIYLIGLNSSLLPETYATLLVTNQSTEFTKQYDDESEVWKGRDRPKAIPECGFTGTNCPADFIRDYLVYTILIAIFIIFAIVAAISGIVYAAKMKRKEMEKQDLLWHVPFSELHKLNKKTKAESSQHSFASGPSSTSTKMTLESRTETTRFTFYMYQGDLVAANKHNARAQLTIEQKAELRRMRTLDHDNLNRFIGLCLEGPQLMSVWKLCSRGSLADVIAKSSMQMDSFFIFSLIRDISNGIGYIHNSFLGCHGYLTSRSCLIDDRWQIKISDYGIPFIRHFDNIHKMGMLWSAPEILRNELPHRNRKSDIYAFGIICSELITRKSAFDFENRKEKVEELLYKIKKGGYNPIRPSLEFEEALEINPALLHLVRDCWTEKPSERPTIDQVKSQMKSMSDGRKGNLMDHVFNMLETYASTLEEEVSERTKELVEEKKKSDVLLYRMLPKTVAEKLKAGVGIEPETFELVTIFFSDVVQFTTLASKCTPLQVVTLLNDLYTVFDSIIEQNDVYKVETIGDGYLCVSGLPHRNGNEHIRHIARMALGFLSSLHNFRVPHLPNERINLRIGINCGSVVAGVVGLTMPRYCLFGDAVNTASRMESNGKPGRIHVSAEANRLLTEVVGGFQTESRGEVIIKGKGVMETYWLLGENSTNQVKPSMKKERKKENSTPSIGRSITPLSNLIE</sequence>
<dbReference type="GO" id="GO:0004016">
    <property type="term" value="F:adenylate cyclase activity"/>
    <property type="evidence" value="ECO:0007669"/>
    <property type="project" value="TreeGrafter"/>
</dbReference>
<feature type="region of interest" description="Disordered" evidence="16">
    <location>
        <begin position="822"/>
        <end position="851"/>
    </location>
</feature>
<keyword evidence="8 17" id="KW-1133">Transmembrane helix</keyword>
<dbReference type="InterPro" id="IPR000719">
    <property type="entry name" value="Prot_kinase_dom"/>
</dbReference>
<dbReference type="EC" id="4.6.1.2" evidence="3 15"/>
<dbReference type="GO" id="GO:0004383">
    <property type="term" value="F:guanylate cyclase activity"/>
    <property type="evidence" value="ECO:0007669"/>
    <property type="project" value="UniProtKB-EC"/>
</dbReference>
<name>A0A8R1E3I4_CAEJA</name>
<feature type="region of interest" description="Disordered" evidence="16">
    <location>
        <begin position="287"/>
        <end position="311"/>
    </location>
</feature>
<evidence type="ECO:0000259" key="19">
    <source>
        <dbReference type="PROSITE" id="PS50125"/>
    </source>
</evidence>
<feature type="compositionally biased region" description="Polar residues" evidence="16">
    <location>
        <begin position="293"/>
        <end position="309"/>
    </location>
</feature>
<dbReference type="PROSITE" id="PS50125">
    <property type="entry name" value="GUANYLATE_CYCLASE_2"/>
    <property type="match status" value="1"/>
</dbReference>
<dbReference type="GO" id="GO:0007168">
    <property type="term" value="P:receptor guanylyl cyclase signaling pathway"/>
    <property type="evidence" value="ECO:0007669"/>
    <property type="project" value="TreeGrafter"/>
</dbReference>
<feature type="compositionally biased region" description="Polar residues" evidence="16">
    <location>
        <begin position="835"/>
        <end position="851"/>
    </location>
</feature>
<dbReference type="Pfam" id="PF07701">
    <property type="entry name" value="HNOBA"/>
    <property type="match status" value="1"/>
</dbReference>
<evidence type="ECO:0000256" key="13">
    <source>
        <dbReference type="ARBA" id="ARBA00023293"/>
    </source>
</evidence>
<keyword evidence="13 15" id="KW-0141">cGMP biosynthesis</keyword>
<evidence type="ECO:0000256" key="11">
    <source>
        <dbReference type="ARBA" id="ARBA00023180"/>
    </source>
</evidence>
<dbReference type="GO" id="GO:0006935">
    <property type="term" value="P:chemotaxis"/>
    <property type="evidence" value="ECO:0007669"/>
    <property type="project" value="UniProtKB-ARBA"/>
</dbReference>
<dbReference type="InterPro" id="IPR018297">
    <property type="entry name" value="A/G_cyclase_CS"/>
</dbReference>
<dbReference type="GO" id="GO:0005524">
    <property type="term" value="F:ATP binding"/>
    <property type="evidence" value="ECO:0007669"/>
    <property type="project" value="InterPro"/>
</dbReference>
<keyword evidence="7" id="KW-0547">Nucleotide-binding</keyword>
<keyword evidence="12 14" id="KW-0456">Lyase</keyword>
<dbReference type="Gene3D" id="3.30.70.1230">
    <property type="entry name" value="Nucleotide cyclase"/>
    <property type="match status" value="1"/>
</dbReference>
<evidence type="ECO:0000313" key="20">
    <source>
        <dbReference type="EnsemblMetazoa" id="CJA18747a.1"/>
    </source>
</evidence>
<evidence type="ECO:0000256" key="7">
    <source>
        <dbReference type="ARBA" id="ARBA00022741"/>
    </source>
</evidence>
<reference evidence="21" key="1">
    <citation type="submission" date="2010-08" db="EMBL/GenBank/DDBJ databases">
        <authorList>
            <consortium name="Caenorhabditis japonica Sequencing Consortium"/>
            <person name="Wilson R.K."/>
        </authorList>
    </citation>
    <scope>NUCLEOTIDE SEQUENCE [LARGE SCALE GENOMIC DNA]</scope>
    <source>
        <strain evidence="21">DF5081</strain>
    </source>
</reference>
<dbReference type="InterPro" id="IPR050401">
    <property type="entry name" value="Cyclic_nucleotide_synthase"/>
</dbReference>
<comment type="similarity">
    <text evidence="14">Belongs to the adenylyl cyclase class-4/guanylyl cyclase family.</text>
</comment>